<dbReference type="InterPro" id="IPR052609">
    <property type="entry name" value="Ribosome_Biogenesis_Reg"/>
</dbReference>
<dbReference type="Proteomes" id="UP001642501">
    <property type="component" value="Unassembled WGS sequence"/>
</dbReference>
<dbReference type="PANTHER" id="PTHR15682">
    <property type="entry name" value="UNHEALTHY RIBOSOME BIOGENESIS PROTEIN 2 HOMOLOG"/>
    <property type="match status" value="1"/>
</dbReference>
<reference evidence="2 3" key="1">
    <citation type="submission" date="2024-01" db="EMBL/GenBank/DDBJ databases">
        <authorList>
            <person name="Allen C."/>
            <person name="Tagirdzhanova G."/>
        </authorList>
    </citation>
    <scope>NUCLEOTIDE SEQUENCE [LARGE SCALE GENOMIC DNA]</scope>
    <source>
        <strain evidence="2 3">CBS 573.63</strain>
    </source>
</reference>
<evidence type="ECO:0000313" key="2">
    <source>
        <dbReference type="EMBL" id="CAK7273709.1"/>
    </source>
</evidence>
<evidence type="ECO:0000313" key="3">
    <source>
        <dbReference type="Proteomes" id="UP001642501"/>
    </source>
</evidence>
<dbReference type="EMBL" id="CAWUOM010000142">
    <property type="protein sequence ID" value="CAK7273709.1"/>
    <property type="molecule type" value="Genomic_DNA"/>
</dbReference>
<protein>
    <recommendedName>
        <fullName evidence="1">Nucleolar 27S pre-rRNA processing Urb2/Npa2 C-terminal domain-containing protein</fullName>
    </recommendedName>
</protein>
<name>A0ABP0DZR9_9PEZI</name>
<organism evidence="2 3">
    <name type="scientific">Sporothrix epigloea</name>
    <dbReference type="NCBI Taxonomy" id="1892477"/>
    <lineage>
        <taxon>Eukaryota</taxon>
        <taxon>Fungi</taxon>
        <taxon>Dikarya</taxon>
        <taxon>Ascomycota</taxon>
        <taxon>Pezizomycotina</taxon>
        <taxon>Sordariomycetes</taxon>
        <taxon>Sordariomycetidae</taxon>
        <taxon>Ophiostomatales</taxon>
        <taxon>Ophiostomataceae</taxon>
        <taxon>Sporothrix</taxon>
    </lineage>
</organism>
<dbReference type="Pfam" id="PF10441">
    <property type="entry name" value="Urb2"/>
    <property type="match status" value="1"/>
</dbReference>
<feature type="domain" description="Nucleolar 27S pre-rRNA processing Urb2/Npa2 C-terminal" evidence="1">
    <location>
        <begin position="1244"/>
        <end position="1489"/>
    </location>
</feature>
<evidence type="ECO:0000259" key="1">
    <source>
        <dbReference type="Pfam" id="PF10441"/>
    </source>
</evidence>
<accession>A0ABP0DZR9</accession>
<proteinExistence type="predicted"/>
<dbReference type="PANTHER" id="PTHR15682:SF2">
    <property type="entry name" value="UNHEALTHY RIBOSOME BIOGENESIS PROTEIN 2 HOMOLOG"/>
    <property type="match status" value="1"/>
</dbReference>
<keyword evidence="3" id="KW-1185">Reference proteome</keyword>
<comment type="caution">
    <text evidence="2">The sequence shown here is derived from an EMBL/GenBank/DDBJ whole genome shotgun (WGS) entry which is preliminary data.</text>
</comment>
<dbReference type="InterPro" id="IPR018849">
    <property type="entry name" value="Urb2/Npa2_C"/>
</dbReference>
<sequence>MAEIALLKAARSLDQSGPETVASKLQSLWDALAATSATATITDSSSPSTAPELGRSHAPEEVALRWLLKNMYAAASGPALPEVEMLRRWPLTWNILACLFGRIPLFSLAKSLADRRFVAVLQQTAKELATATPAASGEQSSRKRKRWQNAQFDLASLREPQHCVVSAAALFEALRVLLARLEDRQDGNSPSPSLPFDHMGAEHIKSLFSLPAADANILLEPLLKTCRLALFSDEIFDDSAGTKANEGEKLHLSEALKGQASWMSIFATLWDLRLQGSNDAFEVATCLAPDGLLMLGRLLHISTGSLSLDPELQRRWSVGLQRFFTNGLVLPARSLFLNNKDVTVISIATFNASAKADVDGCIIRALTLLHLAFKAPRLFSGSGAASGKSNDLWLTAVFETIREQLMSPAIALQAKNLALTSLLDMASENNVTLSIDSLQQVCCESGSLDDDQQTDWKLLASVALCNADVFLLSEKGKTLLNSFLTQLNSPDAIPDPSDTRYATSFLISLARGFANNRSISEFFVHWCAGLATLDYTGSLDGKQGAWLAKDLRAVVASSLRNSLTEGQLLSMIAQVEKDTGESSLHLSNGKASTTSRSVARLTIFDALSASVHRETLEDAVQTRMLDSILGLDLSSQLPSSILAIQWRLVRRTLAWVGFPEAERIWTVVKGHLERLSTGSSTAEESLSKSENVFEAFVSCFSIWMALKFGGQAEQEARKTTWKFFKRFQKELLFQVKDNSGRQTELLEEVARQVAADDEIPPPFGVSFGTDLTATYLTWMLCGSSRFIDEMVKSCDESSQFLEALLSWQTQAGATNAAATATSSLSTLVLGNFTALQNQKITSSIADSQVKRLEDAVINNDLGLQSAALALLQMPSQLLSRTRRERIVSVLLPSRPQSSEAIASLDARECVLVLDLLIKAMRDRAYGDVDFDRVVYLGEKIQTIVASTSSESALGILDRLQQIAKAVIRSYAGKADCMIPKMLPLEIRLVFYAAQLSVFRNASKSTAEAAKLLKTKEELASVVVKQLLTNLESTEDMNMSGGAETSNKFPLQLLLAFNAALVDDIQPQLMRQKKIGSLFKKAKNEADVLCAHQQKIGWKWKAFLARYTRGQNDRSSRDVRFRGLFLDGNTHNKSDTLSSVTATAASVLTDSDLLRDYLAGETADYDQEMLFQYIEEIINALDAKEETKASAVGQHLAIQYLIARLLETHNAASANTVGGFNLGVVHSRLAQRLPLARTATECKLLAQTLRTLLVDDKAATAMGQWNIDSTLSAATSVVGNAEKDSSTDNAVQTSEEAHNSACQLVEAVLKRHRVRLEGRFHLIVSTLQAILNRFVASHQNELKRKAMSQSGASSGSTVSNNSTSGVAQAKRFSRLLELICEPSTAAVTMMTLRKGGGAVSAAPLHSATDAAKRSAGQHMYLVLMTYIKLQTDGVSLSVGVRDALEPGLFSILSITSDEMRRLLIGAIDANGQILFKRLYNSWLKSGKWKGV</sequence>
<gene>
    <name evidence="2" type="ORF">SEPCBS57363_005788</name>
</gene>